<keyword evidence="7" id="KW-1185">Reference proteome</keyword>
<evidence type="ECO:0000256" key="4">
    <source>
        <dbReference type="PROSITE-ProRule" id="PRU00433"/>
    </source>
</evidence>
<accession>A0A4D7JZ47</accession>
<organism evidence="6 7">
    <name type="scientific">Mangrovivirga cuniculi</name>
    <dbReference type="NCBI Taxonomy" id="2715131"/>
    <lineage>
        <taxon>Bacteria</taxon>
        <taxon>Pseudomonadati</taxon>
        <taxon>Bacteroidota</taxon>
        <taxon>Cytophagia</taxon>
        <taxon>Cytophagales</taxon>
        <taxon>Mangrovivirgaceae</taxon>
        <taxon>Mangrovivirga</taxon>
    </lineage>
</organism>
<dbReference type="GO" id="GO:0020037">
    <property type="term" value="F:heme binding"/>
    <property type="evidence" value="ECO:0007669"/>
    <property type="project" value="InterPro"/>
</dbReference>
<dbReference type="KEGG" id="fpf:DCC35_03890"/>
<dbReference type="PANTHER" id="PTHR35008">
    <property type="entry name" value="BLL4482 PROTEIN-RELATED"/>
    <property type="match status" value="1"/>
</dbReference>
<dbReference type="Pfam" id="PF00034">
    <property type="entry name" value="Cytochrom_C"/>
    <property type="match status" value="1"/>
</dbReference>
<evidence type="ECO:0000313" key="6">
    <source>
        <dbReference type="EMBL" id="QCK13954.1"/>
    </source>
</evidence>
<dbReference type="Gene3D" id="1.10.760.10">
    <property type="entry name" value="Cytochrome c-like domain"/>
    <property type="match status" value="1"/>
</dbReference>
<evidence type="ECO:0000313" key="7">
    <source>
        <dbReference type="Proteomes" id="UP000298616"/>
    </source>
</evidence>
<dbReference type="RefSeq" id="WP_137089547.1">
    <property type="nucleotide sequence ID" value="NZ_CP028923.1"/>
</dbReference>
<sequence length="152" mass="17003">MKKYISYLPVLIFFVTMSCNSKSGSSDSEGSGTASNEMKFKHYMIAGEQLYKKHCSNCHQENGEGLASLFPPLAKSDYMLNDVDRTVCIIRYGLKGEIVVNGKKYNQPMTALGYLSDMEVAEVMTYVYNSWGNEKGLITQKMVSEASENCED</sequence>
<keyword evidence="1 4" id="KW-0349">Heme</keyword>
<dbReference type="PROSITE" id="PS51257">
    <property type="entry name" value="PROKAR_LIPOPROTEIN"/>
    <property type="match status" value="1"/>
</dbReference>
<dbReference type="SUPFAM" id="SSF46626">
    <property type="entry name" value="Cytochrome c"/>
    <property type="match status" value="1"/>
</dbReference>
<name>A0A4D7JZ47_9BACT</name>
<dbReference type="AlphaFoldDB" id="A0A4D7JZ47"/>
<dbReference type="GO" id="GO:0009055">
    <property type="term" value="F:electron transfer activity"/>
    <property type="evidence" value="ECO:0007669"/>
    <property type="project" value="InterPro"/>
</dbReference>
<dbReference type="InterPro" id="IPR051459">
    <property type="entry name" value="Cytochrome_c-type_DH"/>
</dbReference>
<dbReference type="OrthoDB" id="9811395at2"/>
<dbReference type="InterPro" id="IPR036909">
    <property type="entry name" value="Cyt_c-like_dom_sf"/>
</dbReference>
<evidence type="ECO:0000256" key="2">
    <source>
        <dbReference type="ARBA" id="ARBA00022723"/>
    </source>
</evidence>
<feature type="domain" description="Cytochrome c" evidence="5">
    <location>
        <begin position="42"/>
        <end position="131"/>
    </location>
</feature>
<dbReference type="GO" id="GO:0046872">
    <property type="term" value="F:metal ion binding"/>
    <property type="evidence" value="ECO:0007669"/>
    <property type="project" value="UniProtKB-KW"/>
</dbReference>
<evidence type="ECO:0000256" key="1">
    <source>
        <dbReference type="ARBA" id="ARBA00022617"/>
    </source>
</evidence>
<dbReference type="PROSITE" id="PS51007">
    <property type="entry name" value="CYTC"/>
    <property type="match status" value="1"/>
</dbReference>
<dbReference type="EMBL" id="CP028923">
    <property type="protein sequence ID" value="QCK13954.1"/>
    <property type="molecule type" value="Genomic_DNA"/>
</dbReference>
<gene>
    <name evidence="6" type="ORF">DCC35_03890</name>
</gene>
<keyword evidence="3 4" id="KW-0408">Iron</keyword>
<reference evidence="6 7" key="1">
    <citation type="submission" date="2018-04" db="EMBL/GenBank/DDBJ databases">
        <title>Complete genome uncultured novel isolate.</title>
        <authorList>
            <person name="Merlino G."/>
        </authorList>
    </citation>
    <scope>NUCLEOTIDE SEQUENCE [LARGE SCALE GENOMIC DNA]</scope>
    <source>
        <strain evidence="7">R1DC9</strain>
    </source>
</reference>
<proteinExistence type="predicted"/>
<evidence type="ECO:0000259" key="5">
    <source>
        <dbReference type="PROSITE" id="PS51007"/>
    </source>
</evidence>
<keyword evidence="2 4" id="KW-0479">Metal-binding</keyword>
<dbReference type="PANTHER" id="PTHR35008:SF8">
    <property type="entry name" value="ALCOHOL DEHYDROGENASE CYTOCHROME C SUBUNIT"/>
    <property type="match status" value="1"/>
</dbReference>
<evidence type="ECO:0000256" key="3">
    <source>
        <dbReference type="ARBA" id="ARBA00023004"/>
    </source>
</evidence>
<dbReference type="InterPro" id="IPR009056">
    <property type="entry name" value="Cyt_c-like_dom"/>
</dbReference>
<dbReference type="Proteomes" id="UP000298616">
    <property type="component" value="Chromosome"/>
</dbReference>
<protein>
    <submittedName>
        <fullName evidence="6">Cytochrome C</fullName>
    </submittedName>
</protein>